<protein>
    <recommendedName>
        <fullName evidence="14 15">Dihydroxy-acid dehydratase</fullName>
        <shortName evidence="15">DAD</shortName>
        <ecNumber evidence="14 15">4.2.1.9</ecNumber>
    </recommendedName>
</protein>
<dbReference type="GO" id="GO:0000287">
    <property type="term" value="F:magnesium ion binding"/>
    <property type="evidence" value="ECO:0007669"/>
    <property type="project" value="UniProtKB-UniRule"/>
</dbReference>
<keyword evidence="5 15" id="KW-0479">Metal-binding</keyword>
<gene>
    <name evidence="15 18" type="primary">ilvD</name>
    <name evidence="18" type="ORF">H1X69_10070</name>
</gene>
<dbReference type="NCBIfam" id="TIGR00110">
    <property type="entry name" value="ilvD"/>
    <property type="match status" value="1"/>
</dbReference>
<keyword evidence="3 15" id="KW-0028">Amino-acid biosynthesis</keyword>
<dbReference type="PANTHER" id="PTHR43661">
    <property type="entry name" value="D-XYLONATE DEHYDRATASE"/>
    <property type="match status" value="1"/>
</dbReference>
<feature type="binding site" evidence="15">
    <location>
        <position position="497"/>
    </location>
    <ligand>
        <name>Mg(2+)</name>
        <dbReference type="ChEBI" id="CHEBI:18420"/>
    </ligand>
</feature>
<evidence type="ECO:0000313" key="19">
    <source>
        <dbReference type="Proteomes" id="UP000587608"/>
    </source>
</evidence>
<evidence type="ECO:0000256" key="6">
    <source>
        <dbReference type="ARBA" id="ARBA00022842"/>
    </source>
</evidence>
<comment type="function">
    <text evidence="15">Functions in the biosynthesis of branched-chain amino acids. Catalyzes the dehydration of (2R,3R)-2,3-dihydroxy-3-methylpentanoate (2,3-dihydroxy-3-methylvalerate) into 2-oxo-3-methylpentanoate (2-oxo-3-methylvalerate) and of (2R)-2,3-dihydroxy-3-methylbutanoate (2,3-dihydroxyisovalerate) into 2-oxo-3-methylbutanoate (2-oxoisovalerate), the penultimate precursor to L-isoleucine and L-valine, respectively.</text>
</comment>
<evidence type="ECO:0000256" key="15">
    <source>
        <dbReference type="HAMAP-Rule" id="MF_00012"/>
    </source>
</evidence>
<comment type="catalytic activity">
    <reaction evidence="11">
        <text>(2R)-2,3-dihydroxy-3-methylbutanoate = 3-methyl-2-oxobutanoate + H2O</text>
        <dbReference type="Rhea" id="RHEA:24809"/>
        <dbReference type="ChEBI" id="CHEBI:11851"/>
        <dbReference type="ChEBI" id="CHEBI:15377"/>
        <dbReference type="ChEBI" id="CHEBI:49072"/>
        <dbReference type="EC" id="4.2.1.9"/>
    </reaction>
    <physiologicalReaction direction="left-to-right" evidence="11">
        <dbReference type="Rhea" id="RHEA:24810"/>
    </physiologicalReaction>
</comment>
<dbReference type="PANTHER" id="PTHR43661:SF3">
    <property type="entry name" value="D-XYLONATE DEHYDRATASE YAGF-RELATED"/>
    <property type="match status" value="1"/>
</dbReference>
<dbReference type="NCBIfam" id="NF009103">
    <property type="entry name" value="PRK12448.1"/>
    <property type="match status" value="1"/>
</dbReference>
<dbReference type="InterPro" id="IPR042096">
    <property type="entry name" value="Dihydro-acid_dehy_C"/>
</dbReference>
<dbReference type="PROSITE" id="PS00886">
    <property type="entry name" value="ILVD_EDD_1"/>
    <property type="match status" value="1"/>
</dbReference>
<evidence type="ECO:0000256" key="4">
    <source>
        <dbReference type="ARBA" id="ARBA00022714"/>
    </source>
</evidence>
<evidence type="ECO:0000256" key="2">
    <source>
        <dbReference type="ARBA" id="ARBA00006486"/>
    </source>
</evidence>
<dbReference type="HAMAP" id="MF_00012">
    <property type="entry name" value="IlvD"/>
    <property type="match status" value="1"/>
</dbReference>
<evidence type="ECO:0000259" key="16">
    <source>
        <dbReference type="Pfam" id="PF00920"/>
    </source>
</evidence>
<comment type="cofactor">
    <cofactor evidence="1 15">
        <name>Mg(2+)</name>
        <dbReference type="ChEBI" id="CHEBI:18420"/>
    </cofactor>
</comment>
<evidence type="ECO:0000313" key="18">
    <source>
        <dbReference type="EMBL" id="MBA5221765.1"/>
    </source>
</evidence>
<dbReference type="SUPFAM" id="SSF52016">
    <property type="entry name" value="LeuD/IlvD-like"/>
    <property type="match status" value="1"/>
</dbReference>
<evidence type="ECO:0000256" key="10">
    <source>
        <dbReference type="ARBA" id="ARBA00023304"/>
    </source>
</evidence>
<feature type="modified residue" description="N6-carboxylysine" evidence="15">
    <location>
        <position position="125"/>
    </location>
</feature>
<dbReference type="FunFam" id="3.50.30.80:FF:000001">
    <property type="entry name" value="Dihydroxy-acid dehydratase"/>
    <property type="match status" value="1"/>
</dbReference>
<organism evidence="18 19">
    <name type="scientific">Streptomyces griseoaurantiacus</name>
    <dbReference type="NCBI Taxonomy" id="68213"/>
    <lineage>
        <taxon>Bacteria</taxon>
        <taxon>Bacillati</taxon>
        <taxon>Actinomycetota</taxon>
        <taxon>Actinomycetes</taxon>
        <taxon>Kitasatosporales</taxon>
        <taxon>Streptomycetaceae</taxon>
        <taxon>Streptomyces</taxon>
        <taxon>Streptomyces aurantiacus group</taxon>
    </lineage>
</organism>
<dbReference type="AlphaFoldDB" id="A0A7W2DRN1"/>
<evidence type="ECO:0000256" key="12">
    <source>
        <dbReference type="ARBA" id="ARBA00029436"/>
    </source>
</evidence>
<evidence type="ECO:0000256" key="3">
    <source>
        <dbReference type="ARBA" id="ARBA00022605"/>
    </source>
</evidence>
<evidence type="ECO:0000256" key="1">
    <source>
        <dbReference type="ARBA" id="ARBA00001946"/>
    </source>
</evidence>
<comment type="pathway">
    <text evidence="12 15">Amino-acid biosynthesis; L-valine biosynthesis; L-valine from pyruvate: step 3/4.</text>
</comment>
<evidence type="ECO:0000256" key="11">
    <source>
        <dbReference type="ARBA" id="ARBA00029304"/>
    </source>
</evidence>
<dbReference type="Proteomes" id="UP000587608">
    <property type="component" value="Unassembled WGS sequence"/>
</dbReference>
<evidence type="ECO:0000256" key="7">
    <source>
        <dbReference type="ARBA" id="ARBA00023004"/>
    </source>
</evidence>
<dbReference type="Pfam" id="PF24877">
    <property type="entry name" value="ILV_EDD_C"/>
    <property type="match status" value="1"/>
</dbReference>
<evidence type="ECO:0000256" key="5">
    <source>
        <dbReference type="ARBA" id="ARBA00022723"/>
    </source>
</evidence>
<name>A0A7W2DRN1_9ACTN</name>
<feature type="binding site" evidence="15">
    <location>
        <position position="82"/>
    </location>
    <ligand>
        <name>Mg(2+)</name>
        <dbReference type="ChEBI" id="CHEBI:18420"/>
    </ligand>
</feature>
<dbReference type="GO" id="GO:0051537">
    <property type="term" value="F:2 iron, 2 sulfur cluster binding"/>
    <property type="evidence" value="ECO:0007669"/>
    <property type="project" value="UniProtKB-UniRule"/>
</dbReference>
<evidence type="ECO:0000256" key="14">
    <source>
        <dbReference type="ARBA" id="ARBA00029490"/>
    </source>
</evidence>
<dbReference type="RefSeq" id="WP_006142128.1">
    <property type="nucleotide sequence ID" value="NZ_BNBP01000071.1"/>
</dbReference>
<dbReference type="GO" id="GO:0009099">
    <property type="term" value="P:L-valine biosynthetic process"/>
    <property type="evidence" value="ECO:0007669"/>
    <property type="project" value="UniProtKB-UniRule"/>
</dbReference>
<proteinExistence type="inferred from homology"/>
<dbReference type="Gene3D" id="3.50.30.80">
    <property type="entry name" value="IlvD/EDD C-terminal domain-like"/>
    <property type="match status" value="1"/>
</dbReference>
<keyword evidence="4 15" id="KW-0001">2Fe-2S</keyword>
<dbReference type="InterPro" id="IPR056740">
    <property type="entry name" value="ILV_EDD_C"/>
</dbReference>
<evidence type="ECO:0000256" key="8">
    <source>
        <dbReference type="ARBA" id="ARBA00023014"/>
    </source>
</evidence>
<comment type="similarity">
    <text evidence="2 15">Belongs to the IlvD/Edd family.</text>
</comment>
<comment type="catalytic activity">
    <reaction evidence="15">
        <text>(2R,3R)-2,3-dihydroxy-3-methylpentanoate = (S)-3-methyl-2-oxopentanoate + H2O</text>
        <dbReference type="Rhea" id="RHEA:27694"/>
        <dbReference type="ChEBI" id="CHEBI:15377"/>
        <dbReference type="ChEBI" id="CHEBI:35146"/>
        <dbReference type="ChEBI" id="CHEBI:49258"/>
        <dbReference type="EC" id="4.2.1.9"/>
    </reaction>
</comment>
<sequence length="617" mass="65168">MPELRSRTVTHGRNMAGARALMRASGVPGADIGRKPIIAVANSFTEFVPGHTHLQPVGRIVSEAITEAGGIPREFNTIAVDDGIAMGHGGMLYSLPSRDLIADSVEYMVEAHCADALVCISNCDKITPGMLMAALRLNIPTVFVSGGPMESGRATLVDGTVRTLDLVDAISDAVNDKISDADILRIEENACPTCGSCSGMFTANSMNCLTEAIGLSLPGNGSVLATHTARKALYENAARTVMDITRRHYEQDDDTVLPRNVATFAAFENAMALDIAMGGSTNTILHLLAAAQEAGVEFGLEQIDAVSRRVPCLAKVAPNVAKDRTYYMEDVHRAGGIPALLGELHRAGLLNEDVHSVHSPSLSDWLKSWDVRGGSPSPEAVELWHAAPGCVRSAEAFSQSERWEALDTDAEGGCIRSAEHAYSKDGGLAVLKGNLAVDGCVVKTAGVDESIWTFEGPAVVCDSQEEAVEKILTKGIKDGDVVVIRYEGPKGGPGMQEMLYPTSYLKGRGLGKTCALVTDGRFSGGTSGLSIGHASPEAASGGTIALVEDGDRIRIDIPGRTIELLVDDTELARRAEALDGAYAPRNRDRKVSTALRAYAAMATSADKGAVRDVTKLG</sequence>
<feature type="active site" description="Proton acceptor" evidence="15">
    <location>
        <position position="523"/>
    </location>
</feature>
<keyword evidence="7 15" id="KW-0408">Iron</keyword>
<dbReference type="InterPro" id="IPR020558">
    <property type="entry name" value="DiOHA_6PGluconate_deHydtase_CS"/>
</dbReference>
<dbReference type="GeneID" id="96786228"/>
<dbReference type="EC" id="4.2.1.9" evidence="14 15"/>
<accession>A0A7W2DRN1</accession>
<dbReference type="UniPathway" id="UPA00047">
    <property type="reaction ID" value="UER00057"/>
</dbReference>
<dbReference type="GO" id="GO:0004160">
    <property type="term" value="F:dihydroxy-acid dehydratase activity"/>
    <property type="evidence" value="ECO:0007669"/>
    <property type="project" value="UniProtKB-UniRule"/>
</dbReference>
<dbReference type="InterPro" id="IPR037237">
    <property type="entry name" value="IlvD/EDD_N"/>
</dbReference>
<comment type="subunit">
    <text evidence="15">Homodimer.</text>
</comment>
<keyword evidence="6 15" id="KW-0460">Magnesium</keyword>
<evidence type="ECO:0000256" key="9">
    <source>
        <dbReference type="ARBA" id="ARBA00023239"/>
    </source>
</evidence>
<comment type="cofactor">
    <cofactor evidence="15">
        <name>[2Fe-2S] cluster</name>
        <dbReference type="ChEBI" id="CHEBI:190135"/>
    </cofactor>
    <text evidence="15">Binds 1 [2Fe-2S] cluster per subunit. This cluster acts as a Lewis acid cofactor.</text>
</comment>
<keyword evidence="9 15" id="KW-0456">Lyase</keyword>
<comment type="pathway">
    <text evidence="13 15">Amino-acid biosynthesis; L-isoleucine biosynthesis; L-isoleucine from 2-oxobutanoate: step 3/4.</text>
</comment>
<dbReference type="GO" id="GO:0005829">
    <property type="term" value="C:cytosol"/>
    <property type="evidence" value="ECO:0007669"/>
    <property type="project" value="TreeGrafter"/>
</dbReference>
<comment type="caution">
    <text evidence="18">The sequence shown here is derived from an EMBL/GenBank/DDBJ whole genome shotgun (WGS) entry which is preliminary data.</text>
</comment>
<keyword evidence="8 15" id="KW-0411">Iron-sulfur</keyword>
<feature type="binding site" description="via carbamate group" evidence="15">
    <location>
        <position position="125"/>
    </location>
    <ligand>
        <name>Mg(2+)</name>
        <dbReference type="ChEBI" id="CHEBI:18420"/>
    </ligand>
</feature>
<dbReference type="SUPFAM" id="SSF143975">
    <property type="entry name" value="IlvD/EDD N-terminal domain-like"/>
    <property type="match status" value="1"/>
</dbReference>
<evidence type="ECO:0000259" key="17">
    <source>
        <dbReference type="Pfam" id="PF24877"/>
    </source>
</evidence>
<dbReference type="UniPathway" id="UPA00049">
    <property type="reaction ID" value="UER00061"/>
</dbReference>
<dbReference type="InterPro" id="IPR000581">
    <property type="entry name" value="ILV_EDD_N"/>
</dbReference>
<feature type="domain" description="Dihydroxy-acid/6-phosphogluconate dehydratase N-terminal" evidence="16">
    <location>
        <begin position="35"/>
        <end position="364"/>
    </location>
</feature>
<keyword evidence="10 15" id="KW-0100">Branched-chain amino acid biosynthesis</keyword>
<dbReference type="EMBL" id="JACERG010000008">
    <property type="protein sequence ID" value="MBA5221765.1"/>
    <property type="molecule type" value="Genomic_DNA"/>
</dbReference>
<feature type="binding site" evidence="15">
    <location>
        <position position="124"/>
    </location>
    <ligand>
        <name>Mg(2+)</name>
        <dbReference type="ChEBI" id="CHEBI:18420"/>
    </ligand>
</feature>
<reference evidence="18 19" key="1">
    <citation type="submission" date="2020-07" db="EMBL/GenBank/DDBJ databases">
        <title>Differential regulation of undecylprodigiosin biosynthesis in the yeast-scavenging Streptomyces strain MBK6.</title>
        <authorList>
            <person name="Baral B."/>
            <person name="Siitonen V."/>
            <person name="Laughlin M."/>
            <person name="Yamada K."/>
            <person name="Ilomaeki M."/>
            <person name="Metsae-Ketelae M."/>
            <person name="Niemi J."/>
        </authorList>
    </citation>
    <scope>NUCLEOTIDE SEQUENCE [LARGE SCALE GENOMIC DNA]</scope>
    <source>
        <strain evidence="18 19">MBK6</strain>
    </source>
</reference>
<feature type="domain" description="Dihydroxy-acid/6-phosphogluconate dehydratase C-terminal" evidence="17">
    <location>
        <begin position="414"/>
        <end position="609"/>
    </location>
</feature>
<dbReference type="PROSITE" id="PS00887">
    <property type="entry name" value="ILVD_EDD_2"/>
    <property type="match status" value="1"/>
</dbReference>
<comment type="caution">
    <text evidence="15">Lacks conserved residue(s) required for the propagation of feature annotation.</text>
</comment>
<evidence type="ECO:0000256" key="13">
    <source>
        <dbReference type="ARBA" id="ARBA00029437"/>
    </source>
</evidence>
<dbReference type="InterPro" id="IPR004404">
    <property type="entry name" value="DihydroxyA_deHydtase"/>
</dbReference>
<dbReference type="GO" id="GO:0009097">
    <property type="term" value="P:isoleucine biosynthetic process"/>
    <property type="evidence" value="ECO:0007669"/>
    <property type="project" value="UniProtKB-UniRule"/>
</dbReference>
<dbReference type="Pfam" id="PF00920">
    <property type="entry name" value="ILVD_EDD_N"/>
    <property type="match status" value="1"/>
</dbReference>